<gene>
    <name evidence="3" type="ORF">COU30_04210</name>
</gene>
<dbReference type="InterPro" id="IPR013538">
    <property type="entry name" value="ASHA1/2-like_C"/>
</dbReference>
<comment type="caution">
    <text evidence="3">The sequence shown here is derived from an EMBL/GenBank/DDBJ whole genome shotgun (WGS) entry which is preliminary data.</text>
</comment>
<feature type="domain" description="Activator of Hsp90 ATPase homologue 1/2-like C-terminal" evidence="2">
    <location>
        <begin position="11"/>
        <end position="140"/>
    </location>
</feature>
<dbReference type="EMBL" id="PFBW01000184">
    <property type="protein sequence ID" value="PIR77113.1"/>
    <property type="molecule type" value="Genomic_DNA"/>
</dbReference>
<dbReference type="Pfam" id="PF08327">
    <property type="entry name" value="AHSA1"/>
    <property type="match status" value="1"/>
</dbReference>
<dbReference type="SUPFAM" id="SSF55961">
    <property type="entry name" value="Bet v1-like"/>
    <property type="match status" value="1"/>
</dbReference>
<proteinExistence type="inferred from homology"/>
<protein>
    <recommendedName>
        <fullName evidence="2">Activator of Hsp90 ATPase homologue 1/2-like C-terminal domain-containing protein</fullName>
    </recommendedName>
</protein>
<evidence type="ECO:0000313" key="4">
    <source>
        <dbReference type="Proteomes" id="UP000228528"/>
    </source>
</evidence>
<dbReference type="AlphaFoldDB" id="A0A2M6P062"/>
<comment type="similarity">
    <text evidence="1">Belongs to the AHA1 family.</text>
</comment>
<dbReference type="Proteomes" id="UP000228528">
    <property type="component" value="Unassembled WGS sequence"/>
</dbReference>
<reference evidence="4" key="1">
    <citation type="submission" date="2017-09" db="EMBL/GenBank/DDBJ databases">
        <title>Depth-based differentiation of microbial function through sediment-hosted aquifers and enrichment of novel symbionts in the deep terrestrial subsurface.</title>
        <authorList>
            <person name="Probst A.J."/>
            <person name="Ladd B."/>
            <person name="Jarett J.K."/>
            <person name="Geller-Mcgrath D.E."/>
            <person name="Sieber C.M.K."/>
            <person name="Emerson J.B."/>
            <person name="Anantharaman K."/>
            <person name="Thomas B.C."/>
            <person name="Malmstrom R."/>
            <person name="Stieglmeier M."/>
            <person name="Klingl A."/>
            <person name="Woyke T."/>
            <person name="Ryan C.M."/>
            <person name="Banfield J.F."/>
        </authorList>
    </citation>
    <scope>NUCLEOTIDE SEQUENCE [LARGE SCALE GENOMIC DNA]</scope>
</reference>
<dbReference type="InterPro" id="IPR023393">
    <property type="entry name" value="START-like_dom_sf"/>
</dbReference>
<sequence>MNKIKVKAIIDANIQKVWKHWNNPESIKGWAFASNTWECPYAENDLKVGGRFLTRMSAKDNSESFDFTGIYTEVVEFDTIKYIMDKADGEKQHRECKILFLDLGDGTTKVEEEFYLEEINSEEVQKAGWQAILENFKKFVANNQ</sequence>
<accession>A0A2M6P062</accession>
<evidence type="ECO:0000313" key="3">
    <source>
        <dbReference type="EMBL" id="PIR77113.1"/>
    </source>
</evidence>
<evidence type="ECO:0000256" key="1">
    <source>
        <dbReference type="ARBA" id="ARBA00006817"/>
    </source>
</evidence>
<evidence type="ECO:0000259" key="2">
    <source>
        <dbReference type="Pfam" id="PF08327"/>
    </source>
</evidence>
<dbReference type="Gene3D" id="3.30.530.20">
    <property type="match status" value="1"/>
</dbReference>
<organism evidence="3 4">
    <name type="scientific">Candidatus Magasanikbacteria bacterium CG10_big_fil_rev_8_21_14_0_10_38_6</name>
    <dbReference type="NCBI Taxonomy" id="1974647"/>
    <lineage>
        <taxon>Bacteria</taxon>
        <taxon>Candidatus Magasanikiibacteriota</taxon>
    </lineage>
</organism>
<name>A0A2M6P062_9BACT</name>